<keyword evidence="2" id="KW-1185">Reference proteome</keyword>
<name>A0ABT2MK45_9CYAN</name>
<evidence type="ECO:0000313" key="2">
    <source>
        <dbReference type="Proteomes" id="UP001525890"/>
    </source>
</evidence>
<dbReference type="EMBL" id="JAMXFF010000002">
    <property type="protein sequence ID" value="MCT7965093.1"/>
    <property type="molecule type" value="Genomic_DNA"/>
</dbReference>
<evidence type="ECO:0000313" key="1">
    <source>
        <dbReference type="EMBL" id="MCT7965093.1"/>
    </source>
</evidence>
<reference evidence="1 2" key="1">
    <citation type="journal article" date="2022" name="Front. Microbiol.">
        <title>High genomic differentiation and limited gene flow indicate recent cryptic speciation within the genus Laspinema (cyanobacteria).</title>
        <authorList>
            <person name="Stanojkovic A."/>
            <person name="Skoupy S."/>
            <person name="Skaloud P."/>
            <person name="Dvorak P."/>
        </authorList>
    </citation>
    <scope>NUCLEOTIDE SEQUENCE [LARGE SCALE GENOMIC DNA]</scope>
    <source>
        <strain evidence="1 2">D2a</strain>
    </source>
</reference>
<gene>
    <name evidence="1" type="ORF">NG799_01940</name>
</gene>
<dbReference type="RefSeq" id="WP_368004813.1">
    <property type="nucleotide sequence ID" value="NZ_JAMXFF010000002.1"/>
</dbReference>
<protein>
    <recommendedName>
        <fullName evidence="3">Prevent-host-death protein</fullName>
    </recommendedName>
</protein>
<comment type="caution">
    <text evidence="1">The sequence shown here is derived from an EMBL/GenBank/DDBJ whole genome shotgun (WGS) entry which is preliminary data.</text>
</comment>
<sequence length="45" mass="5263">MRAARESSRDAVLLTRWVGLAQKPLESEEDWQEFEAIWGKLESNE</sequence>
<dbReference type="Proteomes" id="UP001525890">
    <property type="component" value="Unassembled WGS sequence"/>
</dbReference>
<proteinExistence type="predicted"/>
<accession>A0ABT2MK45</accession>
<organism evidence="1 2">
    <name type="scientific">Laspinema palackyanum D2a</name>
    <dbReference type="NCBI Taxonomy" id="2953684"/>
    <lineage>
        <taxon>Bacteria</taxon>
        <taxon>Bacillati</taxon>
        <taxon>Cyanobacteriota</taxon>
        <taxon>Cyanophyceae</taxon>
        <taxon>Oscillatoriophycideae</taxon>
        <taxon>Oscillatoriales</taxon>
        <taxon>Laspinemataceae</taxon>
        <taxon>Laspinema</taxon>
        <taxon>Laspinema palackyanum</taxon>
    </lineage>
</organism>
<evidence type="ECO:0008006" key="3">
    <source>
        <dbReference type="Google" id="ProtNLM"/>
    </source>
</evidence>